<keyword evidence="1 3" id="KW-0547">Nucleotide-binding</keyword>
<evidence type="ECO:0000256" key="2">
    <source>
        <dbReference type="ARBA" id="ARBA00022840"/>
    </source>
</evidence>
<comment type="subcellular location">
    <subcellularLocation>
        <location evidence="3">Cytoplasm</location>
    </subcellularLocation>
</comment>
<comment type="pathway">
    <text evidence="3">Cofactor biosynthesis; coenzyme A biosynthesis; CoA from (R)-pantothenate: step 5/5.</text>
</comment>
<dbReference type="EC" id="2.7.1.24" evidence="3 4"/>
<dbReference type="PANTHER" id="PTHR10695:SF46">
    <property type="entry name" value="BIFUNCTIONAL COENZYME A SYNTHASE-RELATED"/>
    <property type="match status" value="1"/>
</dbReference>
<dbReference type="PANTHER" id="PTHR10695">
    <property type="entry name" value="DEPHOSPHO-COA KINASE-RELATED"/>
    <property type="match status" value="1"/>
</dbReference>
<keyword evidence="3 5" id="KW-0418">Kinase</keyword>
<keyword evidence="3" id="KW-0963">Cytoplasm</keyword>
<comment type="similarity">
    <text evidence="3">Belongs to the CoaE family.</text>
</comment>
<dbReference type="HAMAP" id="MF_00376">
    <property type="entry name" value="Dephospho_CoA_kinase"/>
    <property type="match status" value="1"/>
</dbReference>
<dbReference type="PROSITE" id="PS51219">
    <property type="entry name" value="DPCK"/>
    <property type="match status" value="1"/>
</dbReference>
<evidence type="ECO:0000313" key="6">
    <source>
        <dbReference type="Proteomes" id="UP001519343"/>
    </source>
</evidence>
<dbReference type="Gene3D" id="3.40.50.300">
    <property type="entry name" value="P-loop containing nucleotide triphosphate hydrolases"/>
    <property type="match status" value="1"/>
</dbReference>
<dbReference type="EMBL" id="JAGGKT010000001">
    <property type="protein sequence ID" value="MBP1930313.1"/>
    <property type="molecule type" value="Genomic_DNA"/>
</dbReference>
<dbReference type="InterPro" id="IPR001977">
    <property type="entry name" value="Depp_CoAkinase"/>
</dbReference>
<keyword evidence="6" id="KW-1185">Reference proteome</keyword>
<dbReference type="Pfam" id="PF01121">
    <property type="entry name" value="CoaE"/>
    <property type="match status" value="1"/>
</dbReference>
<dbReference type="Proteomes" id="UP001519343">
    <property type="component" value="Unassembled WGS sequence"/>
</dbReference>
<dbReference type="SUPFAM" id="SSF52540">
    <property type="entry name" value="P-loop containing nucleoside triphosphate hydrolases"/>
    <property type="match status" value="1"/>
</dbReference>
<keyword evidence="3" id="KW-0173">Coenzyme A biosynthesis</keyword>
<keyword evidence="3 5" id="KW-0808">Transferase</keyword>
<organism evidence="5 6">
    <name type="scientific">Ammoniphilus resinae</name>
    <dbReference type="NCBI Taxonomy" id="861532"/>
    <lineage>
        <taxon>Bacteria</taxon>
        <taxon>Bacillati</taxon>
        <taxon>Bacillota</taxon>
        <taxon>Bacilli</taxon>
        <taxon>Bacillales</taxon>
        <taxon>Paenibacillaceae</taxon>
        <taxon>Aneurinibacillus group</taxon>
        <taxon>Ammoniphilus</taxon>
    </lineage>
</organism>
<dbReference type="RefSeq" id="WP_209808226.1">
    <property type="nucleotide sequence ID" value="NZ_JAGGKT010000001.1"/>
</dbReference>
<dbReference type="CDD" id="cd02022">
    <property type="entry name" value="DPCK"/>
    <property type="match status" value="1"/>
</dbReference>
<evidence type="ECO:0000313" key="5">
    <source>
        <dbReference type="EMBL" id="MBP1930313.1"/>
    </source>
</evidence>
<comment type="catalytic activity">
    <reaction evidence="3">
        <text>3'-dephospho-CoA + ATP = ADP + CoA + H(+)</text>
        <dbReference type="Rhea" id="RHEA:18245"/>
        <dbReference type="ChEBI" id="CHEBI:15378"/>
        <dbReference type="ChEBI" id="CHEBI:30616"/>
        <dbReference type="ChEBI" id="CHEBI:57287"/>
        <dbReference type="ChEBI" id="CHEBI:57328"/>
        <dbReference type="ChEBI" id="CHEBI:456216"/>
        <dbReference type="EC" id="2.7.1.24"/>
    </reaction>
</comment>
<protein>
    <recommendedName>
        <fullName evidence="3 4">Dephospho-CoA kinase</fullName>
        <ecNumber evidence="3 4">2.7.1.24</ecNumber>
    </recommendedName>
    <alternativeName>
        <fullName evidence="3">Dephosphocoenzyme A kinase</fullName>
    </alternativeName>
</protein>
<evidence type="ECO:0000256" key="4">
    <source>
        <dbReference type="NCBIfam" id="TIGR00152"/>
    </source>
</evidence>
<evidence type="ECO:0000256" key="1">
    <source>
        <dbReference type="ARBA" id="ARBA00022741"/>
    </source>
</evidence>
<evidence type="ECO:0000256" key="3">
    <source>
        <dbReference type="HAMAP-Rule" id="MF_00376"/>
    </source>
</evidence>
<accession>A0ABS4GJ72</accession>
<keyword evidence="2 3" id="KW-0067">ATP-binding</keyword>
<feature type="binding site" evidence="3">
    <location>
        <begin position="10"/>
        <end position="15"/>
    </location>
    <ligand>
        <name>ATP</name>
        <dbReference type="ChEBI" id="CHEBI:30616"/>
    </ligand>
</feature>
<reference evidence="5 6" key="1">
    <citation type="submission" date="2021-03" db="EMBL/GenBank/DDBJ databases">
        <title>Genomic Encyclopedia of Type Strains, Phase IV (KMG-IV): sequencing the most valuable type-strain genomes for metagenomic binning, comparative biology and taxonomic classification.</title>
        <authorList>
            <person name="Goeker M."/>
        </authorList>
    </citation>
    <scope>NUCLEOTIDE SEQUENCE [LARGE SCALE GENOMIC DNA]</scope>
    <source>
        <strain evidence="5 6">DSM 24738</strain>
    </source>
</reference>
<dbReference type="GO" id="GO:0004140">
    <property type="term" value="F:dephospho-CoA kinase activity"/>
    <property type="evidence" value="ECO:0007669"/>
    <property type="project" value="UniProtKB-EC"/>
</dbReference>
<sequence length="198" mass="22008">MIIGLTGGIACGKSTVAKMLSDLGSIIVDADKIAREVVEPGQAGLLQIVERFGEGVLFADGTLNRKALGAIVFSDLSARQDLNQILHPLIRQVMKERKEQALALNPPLVVLDIPLLFESKLQQMVEKVVVVYIPRKLQLQRLMERDQISMQEAEQRIASQMDIEKKKELADFVIDNSGSIEETKRLVEDIFTKLSKGI</sequence>
<gene>
    <name evidence="3" type="primary">coaE</name>
    <name evidence="5" type="ORF">J2Z37_000300</name>
</gene>
<comment type="function">
    <text evidence="3">Catalyzes the phosphorylation of the 3'-hydroxyl group of dephosphocoenzyme A to form coenzyme A.</text>
</comment>
<name>A0ABS4GJ72_9BACL</name>
<proteinExistence type="inferred from homology"/>
<dbReference type="InterPro" id="IPR027417">
    <property type="entry name" value="P-loop_NTPase"/>
</dbReference>
<dbReference type="NCBIfam" id="TIGR00152">
    <property type="entry name" value="dephospho-CoA kinase"/>
    <property type="match status" value="1"/>
</dbReference>
<comment type="caution">
    <text evidence="5">The sequence shown here is derived from an EMBL/GenBank/DDBJ whole genome shotgun (WGS) entry which is preliminary data.</text>
</comment>